<evidence type="ECO:0000313" key="2">
    <source>
        <dbReference type="Proteomes" id="UP000662747"/>
    </source>
</evidence>
<dbReference type="EMBL" id="CP071090">
    <property type="protein sequence ID" value="QSQ22897.1"/>
    <property type="molecule type" value="Genomic_DNA"/>
</dbReference>
<evidence type="ECO:0008006" key="3">
    <source>
        <dbReference type="Google" id="ProtNLM"/>
    </source>
</evidence>
<dbReference type="SUPFAM" id="SSF54427">
    <property type="entry name" value="NTF2-like"/>
    <property type="match status" value="1"/>
</dbReference>
<reference evidence="1 2" key="1">
    <citation type="submission" date="2021-02" db="EMBL/GenBank/DDBJ databases">
        <title>De Novo genome assembly of isolated myxobacteria.</title>
        <authorList>
            <person name="Stevens D.C."/>
        </authorList>
    </citation>
    <scope>NUCLEOTIDE SEQUENCE [LARGE SCALE GENOMIC DNA]</scope>
    <source>
        <strain evidence="2">SCPEA02</strain>
    </source>
</reference>
<sequence>MTTSITAEQVKRFAAAWYQALDRHVPVEECYRFLSEEALRMRFPDGDIQDFDSFKRWYERVIHLFFDENHTVHAVEARLEEDAAEVRVVVGWQASWFEPPAAKSQRLSLEATQHWRVRRSDRNAYGLEIVTYDAMSEPFRYAPGFARLAGASSS</sequence>
<keyword evidence="2" id="KW-1185">Reference proteome</keyword>
<evidence type="ECO:0000313" key="1">
    <source>
        <dbReference type="EMBL" id="QSQ22897.1"/>
    </source>
</evidence>
<protein>
    <recommendedName>
        <fullName evidence="3">SnoaL-like domain-containing protein</fullName>
    </recommendedName>
</protein>
<accession>A0ABX7NZI1</accession>
<dbReference type="Gene3D" id="3.10.450.50">
    <property type="match status" value="1"/>
</dbReference>
<dbReference type="RefSeq" id="WP_206724473.1">
    <property type="nucleotide sequence ID" value="NZ_CP071090.1"/>
</dbReference>
<proteinExistence type="predicted"/>
<gene>
    <name evidence="1" type="ORF">JY651_48710</name>
</gene>
<dbReference type="Proteomes" id="UP000662747">
    <property type="component" value="Chromosome"/>
</dbReference>
<dbReference type="InterPro" id="IPR032710">
    <property type="entry name" value="NTF2-like_dom_sf"/>
</dbReference>
<organism evidence="1 2">
    <name type="scientific">Pyxidicoccus parkwayensis</name>
    <dbReference type="NCBI Taxonomy" id="2813578"/>
    <lineage>
        <taxon>Bacteria</taxon>
        <taxon>Pseudomonadati</taxon>
        <taxon>Myxococcota</taxon>
        <taxon>Myxococcia</taxon>
        <taxon>Myxococcales</taxon>
        <taxon>Cystobacterineae</taxon>
        <taxon>Myxococcaceae</taxon>
        <taxon>Pyxidicoccus</taxon>
    </lineage>
</organism>
<name>A0ABX7NZI1_9BACT</name>